<dbReference type="RefSeq" id="WP_095913077.1">
    <property type="nucleotide sequence ID" value="NZ_CAUUPF010000011.1"/>
</dbReference>
<protein>
    <submittedName>
        <fullName evidence="1">Uncharacterized protein</fullName>
    </submittedName>
</protein>
<dbReference type="EMBL" id="CP022384">
    <property type="protein sequence ID" value="ATA81161.1"/>
    <property type="molecule type" value="Genomic_DNA"/>
</dbReference>
<gene>
    <name evidence="1" type="ORF">CGC53_01760</name>
</gene>
<proteinExistence type="predicted"/>
<evidence type="ECO:0000313" key="1">
    <source>
        <dbReference type="EMBL" id="ATA81161.1"/>
    </source>
</evidence>
<name>A0A250F7S2_9FLAO</name>
<dbReference type="KEGG" id="clk:CGC53_01760"/>
<dbReference type="AlphaFoldDB" id="A0A250F7S2"/>
<accession>A0A250F7S2</accession>
<organism evidence="1 2">
    <name type="scientific">Capnocytophaga leadbetteri</name>
    <dbReference type="NCBI Taxonomy" id="327575"/>
    <lineage>
        <taxon>Bacteria</taxon>
        <taxon>Pseudomonadati</taxon>
        <taxon>Bacteroidota</taxon>
        <taxon>Flavobacteriia</taxon>
        <taxon>Flavobacteriales</taxon>
        <taxon>Flavobacteriaceae</taxon>
        <taxon>Capnocytophaga</taxon>
    </lineage>
</organism>
<dbReference type="Proteomes" id="UP000217276">
    <property type="component" value="Chromosome"/>
</dbReference>
<evidence type="ECO:0000313" key="2">
    <source>
        <dbReference type="Proteomes" id="UP000217276"/>
    </source>
</evidence>
<reference evidence="2" key="1">
    <citation type="submission" date="2017-06" db="EMBL/GenBank/DDBJ databases">
        <title>Capnocytophaga spp. assemblies.</title>
        <authorList>
            <person name="Gulvik C.A."/>
        </authorList>
    </citation>
    <scope>NUCLEOTIDE SEQUENCE [LARGE SCALE GENOMIC DNA]</scope>
    <source>
        <strain evidence="2">H6253</strain>
    </source>
</reference>
<sequence length="198" mass="22507">MKRILKYSLLLLVGCSTPYQLPSQYQLVPKTTETVKNPHFSVGEQYLYRATITAYGHTFSGLLAAKITADNAWRVALTTDFGNTLFDFEKKEGRVEVNYALPDLNRKVIINTLIADFQKLLQTHFVVIQKYVDGTTEVQQCSVGSDTVYLFTSGTNLSKQLNMKAKSLYTTFTYTPDNITIEHHTLKIQIVLEPIHNY</sequence>
<keyword evidence="2" id="KW-1185">Reference proteome</keyword>